<keyword evidence="2" id="KW-0235">DNA replication</keyword>
<dbReference type="GO" id="GO:0006260">
    <property type="term" value="P:DNA replication"/>
    <property type="evidence" value="ECO:0007669"/>
    <property type="project" value="UniProtKB-KW"/>
</dbReference>
<gene>
    <name evidence="3" type="ORF">F444_00374</name>
</gene>
<evidence type="ECO:0000313" key="3">
    <source>
        <dbReference type="EMBL" id="ETO86053.1"/>
    </source>
</evidence>
<dbReference type="Proteomes" id="UP000028582">
    <property type="component" value="Unassembled WGS sequence"/>
</dbReference>
<reference evidence="3 4" key="1">
    <citation type="submission" date="2013-11" db="EMBL/GenBank/DDBJ databases">
        <title>The Genome Sequence of Phytophthora parasitica P1976.</title>
        <authorList>
            <consortium name="The Broad Institute Genomics Platform"/>
            <person name="Russ C."/>
            <person name="Tyler B."/>
            <person name="Panabieres F."/>
            <person name="Shan W."/>
            <person name="Tripathy S."/>
            <person name="Grunwald N."/>
            <person name="Machado M."/>
            <person name="Johnson C.S."/>
            <person name="Walker B."/>
            <person name="Young S."/>
            <person name="Zeng Q."/>
            <person name="Gargeya S."/>
            <person name="Fitzgerald M."/>
            <person name="Haas B."/>
            <person name="Abouelleil A."/>
            <person name="Allen A.W."/>
            <person name="Alvarado L."/>
            <person name="Arachchi H.M."/>
            <person name="Berlin A.M."/>
            <person name="Chapman S.B."/>
            <person name="Gainer-Dewar J."/>
            <person name="Goldberg J."/>
            <person name="Griggs A."/>
            <person name="Gujja S."/>
            <person name="Hansen M."/>
            <person name="Howarth C."/>
            <person name="Imamovic A."/>
            <person name="Ireland A."/>
            <person name="Larimer J."/>
            <person name="McCowan C."/>
            <person name="Murphy C."/>
            <person name="Pearson M."/>
            <person name="Poon T.W."/>
            <person name="Priest M."/>
            <person name="Roberts A."/>
            <person name="Saif S."/>
            <person name="Shea T."/>
            <person name="Sisk P."/>
            <person name="Sykes S."/>
            <person name="Wortman J."/>
            <person name="Nusbaum C."/>
            <person name="Birren B."/>
        </authorList>
    </citation>
    <scope>NUCLEOTIDE SEQUENCE [LARGE SCALE GENOMIC DNA]</scope>
    <source>
        <strain evidence="3 4">P1976</strain>
    </source>
</reference>
<dbReference type="OrthoDB" id="5199543at2759"/>
<dbReference type="PANTHER" id="PTHR13395:SF6">
    <property type="entry name" value="SISTER CHROMATID COHESION PROTEIN DCC1"/>
    <property type="match status" value="1"/>
</dbReference>
<dbReference type="Pfam" id="PF09724">
    <property type="entry name" value="Dcc1"/>
    <property type="match status" value="1"/>
</dbReference>
<comment type="caution">
    <text evidence="3">The sequence shown here is derived from an EMBL/GenBank/DDBJ whole genome shotgun (WGS) entry which is preliminary data.</text>
</comment>
<name>A0A081B4J2_PHYNI</name>
<comment type="similarity">
    <text evidence="1">Belongs to the DCC1 family.</text>
</comment>
<dbReference type="GO" id="GO:0000785">
    <property type="term" value="C:chromatin"/>
    <property type="evidence" value="ECO:0007669"/>
    <property type="project" value="TreeGrafter"/>
</dbReference>
<dbReference type="EMBL" id="ANJA01000091">
    <property type="protein sequence ID" value="ETO86053.1"/>
    <property type="molecule type" value="Genomic_DNA"/>
</dbReference>
<dbReference type="GO" id="GO:0000775">
    <property type="term" value="C:chromosome, centromeric region"/>
    <property type="evidence" value="ECO:0007669"/>
    <property type="project" value="TreeGrafter"/>
</dbReference>
<dbReference type="GO" id="GO:0034088">
    <property type="term" value="P:maintenance of mitotic sister chromatid cohesion"/>
    <property type="evidence" value="ECO:0007669"/>
    <property type="project" value="TreeGrafter"/>
</dbReference>
<evidence type="ECO:0000313" key="4">
    <source>
        <dbReference type="Proteomes" id="UP000028582"/>
    </source>
</evidence>
<evidence type="ECO:0008006" key="5">
    <source>
        <dbReference type="Google" id="ProtNLM"/>
    </source>
</evidence>
<dbReference type="GO" id="GO:0031390">
    <property type="term" value="C:Ctf18 RFC-like complex"/>
    <property type="evidence" value="ECO:0007669"/>
    <property type="project" value="InterPro"/>
</dbReference>
<dbReference type="InterPro" id="IPR019128">
    <property type="entry name" value="Dcc1"/>
</dbReference>
<evidence type="ECO:0000256" key="1">
    <source>
        <dbReference type="ARBA" id="ARBA00007017"/>
    </source>
</evidence>
<organism evidence="3 4">
    <name type="scientific">Phytophthora nicotianae P1976</name>
    <dbReference type="NCBI Taxonomy" id="1317066"/>
    <lineage>
        <taxon>Eukaryota</taxon>
        <taxon>Sar</taxon>
        <taxon>Stramenopiles</taxon>
        <taxon>Oomycota</taxon>
        <taxon>Peronosporomycetes</taxon>
        <taxon>Peronosporales</taxon>
        <taxon>Peronosporaceae</taxon>
        <taxon>Phytophthora</taxon>
    </lineage>
</organism>
<sequence length="433" mass="49232">MTEPEAAGAMDSMIVTTADFNEDKYKLLQLNPEIEKAITTGSKVFIVGAPDARAVLCTEDKSYYIKKEDTSNLRLLTTHTDWSKPKETSDKRTIQVSGAARFHYLLEHKVPDPTKLRALLLEAPYEKPKRDAAQAKRAKLSKLYSMSDLVDALQVSEHEVSAMLQEIHAFEEAGTWRLLKPTYQSQIFTDMLDTIVQHDWDVLAEPGVPVKEFLNELEEPLVAIRQCCKLYGSLKAVNDEDHCTLDPVKVATFRAKSLFDEQAAEAQFQAQQEHVALNPADAGWELDQFMEKWKLRVPDSVTVNLEMLSGLVLVKPQKAGKPTRIVYFPEDLLSPEPKKRFEQLFTMQEKWTIKQLEPYIKYVSVLVSLELLEYSLHAHVAIVGRWLLVARHKRRCCSSTRALRVKVTRARSCTVDGDLKENTCTLQLLVCII</sequence>
<dbReference type="AlphaFoldDB" id="A0A081B4J2"/>
<proteinExistence type="inferred from homology"/>
<evidence type="ECO:0000256" key="2">
    <source>
        <dbReference type="ARBA" id="ARBA00022705"/>
    </source>
</evidence>
<accession>A0A081B4J2</accession>
<dbReference type="PANTHER" id="PTHR13395">
    <property type="entry name" value="SISTER CHROMATID COHESION PROTEIN DCC1-RELATED"/>
    <property type="match status" value="1"/>
</dbReference>
<protein>
    <recommendedName>
        <fullName evidence="5">Sister chromatid cohesion protein DCC1</fullName>
    </recommendedName>
</protein>